<comment type="function">
    <text evidence="11">Involved in protein export. Participates in an early event of protein translocation.</text>
</comment>
<evidence type="ECO:0000256" key="9">
    <source>
        <dbReference type="ARBA" id="ARBA00023010"/>
    </source>
</evidence>
<evidence type="ECO:0000313" key="13">
    <source>
        <dbReference type="EMBL" id="ODN42903.1"/>
    </source>
</evidence>
<accession>A0ABX3A385</accession>
<dbReference type="Pfam" id="PF03840">
    <property type="entry name" value="SecG"/>
    <property type="match status" value="1"/>
</dbReference>
<keyword evidence="6 11" id="KW-0812">Transmembrane</keyword>
<comment type="caution">
    <text evidence="13">The sequence shown here is derived from an EMBL/GenBank/DDBJ whole genome shotgun (WGS) entry which is preliminary data.</text>
</comment>
<evidence type="ECO:0000256" key="3">
    <source>
        <dbReference type="ARBA" id="ARBA00017876"/>
    </source>
</evidence>
<keyword evidence="8 11" id="KW-1133">Transmembrane helix</keyword>
<comment type="similarity">
    <text evidence="2 11">Belongs to the SecG family.</text>
</comment>
<comment type="caution">
    <text evidence="11">Lacks conserved residue(s) required for the propagation of feature annotation.</text>
</comment>
<feature type="transmembrane region" description="Helical" evidence="11">
    <location>
        <begin position="51"/>
        <end position="71"/>
    </location>
</feature>
<evidence type="ECO:0000256" key="2">
    <source>
        <dbReference type="ARBA" id="ARBA00008445"/>
    </source>
</evidence>
<keyword evidence="5 11" id="KW-1003">Cell membrane</keyword>
<dbReference type="EMBL" id="MDTU01000001">
    <property type="protein sequence ID" value="ODN42903.1"/>
    <property type="molecule type" value="Genomic_DNA"/>
</dbReference>
<dbReference type="RefSeq" id="WP_069312699.1">
    <property type="nucleotide sequence ID" value="NZ_MDTU01000001.1"/>
</dbReference>
<dbReference type="PANTHER" id="PTHR34182:SF1">
    <property type="entry name" value="PROTEIN-EXPORT MEMBRANE PROTEIN SECG"/>
    <property type="match status" value="1"/>
</dbReference>
<evidence type="ECO:0000256" key="8">
    <source>
        <dbReference type="ARBA" id="ARBA00022989"/>
    </source>
</evidence>
<organism evidence="13 14">
    <name type="scientific">Piscirickettsia litoralis</name>
    <dbReference type="NCBI Taxonomy" id="1891921"/>
    <lineage>
        <taxon>Bacteria</taxon>
        <taxon>Pseudomonadati</taxon>
        <taxon>Pseudomonadota</taxon>
        <taxon>Gammaproteobacteria</taxon>
        <taxon>Thiotrichales</taxon>
        <taxon>Piscirickettsiaceae</taxon>
        <taxon>Piscirickettsia</taxon>
    </lineage>
</organism>
<evidence type="ECO:0000256" key="5">
    <source>
        <dbReference type="ARBA" id="ARBA00022475"/>
    </source>
</evidence>
<protein>
    <recommendedName>
        <fullName evidence="3 11">Protein-export membrane protein SecG</fullName>
    </recommendedName>
</protein>
<dbReference type="PRINTS" id="PR01651">
    <property type="entry name" value="SECGEXPORT"/>
</dbReference>
<reference evidence="13 14" key="1">
    <citation type="submission" date="2016-08" db="EMBL/GenBank/DDBJ databases">
        <title>Draft genome sequence of Candidatus Piscirickettsia litoralis, from seawater.</title>
        <authorList>
            <person name="Wan X."/>
            <person name="Lee A.J."/>
            <person name="Hou S."/>
            <person name="Donachie S.P."/>
        </authorList>
    </citation>
    <scope>NUCLEOTIDE SEQUENCE [LARGE SCALE GENOMIC DNA]</scope>
    <source>
        <strain evidence="13 14">Y2</strain>
    </source>
</reference>
<dbReference type="Proteomes" id="UP000094329">
    <property type="component" value="Unassembled WGS sequence"/>
</dbReference>
<evidence type="ECO:0000256" key="12">
    <source>
        <dbReference type="SAM" id="MobiDB-lite"/>
    </source>
</evidence>
<evidence type="ECO:0000256" key="4">
    <source>
        <dbReference type="ARBA" id="ARBA00022448"/>
    </source>
</evidence>
<evidence type="ECO:0000256" key="1">
    <source>
        <dbReference type="ARBA" id="ARBA00004651"/>
    </source>
</evidence>
<sequence>MEQVLLILLIVAAVAMVVLILMQQGKGATAGASFGAGASQTVFGSAGAASFLVKATAMCAVAFFVICLVLGRMAAQQGQLSAAPVAKTTAAPAAALQEATTGQAATAEKSNTENNASSTKK</sequence>
<evidence type="ECO:0000256" key="7">
    <source>
        <dbReference type="ARBA" id="ARBA00022927"/>
    </source>
</evidence>
<dbReference type="InterPro" id="IPR004692">
    <property type="entry name" value="SecG"/>
</dbReference>
<gene>
    <name evidence="13" type="ORF">BGC07_08160</name>
</gene>
<keyword evidence="10 11" id="KW-0472">Membrane</keyword>
<evidence type="ECO:0000256" key="10">
    <source>
        <dbReference type="ARBA" id="ARBA00023136"/>
    </source>
</evidence>
<dbReference type="PANTHER" id="PTHR34182">
    <property type="entry name" value="PROTEIN-EXPORT MEMBRANE PROTEIN SECG"/>
    <property type="match status" value="1"/>
</dbReference>
<keyword evidence="14" id="KW-1185">Reference proteome</keyword>
<evidence type="ECO:0000256" key="11">
    <source>
        <dbReference type="RuleBase" id="RU365087"/>
    </source>
</evidence>
<evidence type="ECO:0000256" key="6">
    <source>
        <dbReference type="ARBA" id="ARBA00022692"/>
    </source>
</evidence>
<evidence type="ECO:0000313" key="14">
    <source>
        <dbReference type="Proteomes" id="UP000094329"/>
    </source>
</evidence>
<proteinExistence type="inferred from homology"/>
<keyword evidence="9 11" id="KW-0811">Translocation</keyword>
<name>A0ABX3A385_9GAMM</name>
<keyword evidence="7 11" id="KW-0653">Protein transport</keyword>
<feature type="compositionally biased region" description="Polar residues" evidence="12">
    <location>
        <begin position="112"/>
        <end position="121"/>
    </location>
</feature>
<keyword evidence="4 11" id="KW-0813">Transport</keyword>
<comment type="subcellular location">
    <subcellularLocation>
        <location evidence="1 11">Cell membrane</location>
        <topology evidence="1 11">Multi-pass membrane protein</topology>
    </subcellularLocation>
</comment>
<feature type="region of interest" description="Disordered" evidence="12">
    <location>
        <begin position="97"/>
        <end position="121"/>
    </location>
</feature>
<dbReference type="NCBIfam" id="TIGR00810">
    <property type="entry name" value="secG"/>
    <property type="match status" value="1"/>
</dbReference>
<feature type="compositionally biased region" description="Low complexity" evidence="12">
    <location>
        <begin position="97"/>
        <end position="108"/>
    </location>
</feature>